<evidence type="ECO:0000313" key="2">
    <source>
        <dbReference type="Proteomes" id="UP000694888"/>
    </source>
</evidence>
<dbReference type="PANTHER" id="PTHR10334">
    <property type="entry name" value="CYSTEINE-RICH SECRETORY PROTEIN-RELATED"/>
    <property type="match status" value="1"/>
</dbReference>
<dbReference type="InterPro" id="IPR014044">
    <property type="entry name" value="CAP_dom"/>
</dbReference>
<dbReference type="InterPro" id="IPR018244">
    <property type="entry name" value="Allrgn_V5/Tpx1_CS"/>
</dbReference>
<dbReference type="InterPro" id="IPR035940">
    <property type="entry name" value="CAP_sf"/>
</dbReference>
<accession>A0ABM0ZZA3</accession>
<dbReference type="InterPro" id="IPR002413">
    <property type="entry name" value="V5_allergen-like"/>
</dbReference>
<proteinExistence type="predicted"/>
<dbReference type="SUPFAM" id="SSF55797">
    <property type="entry name" value="PR-1-like"/>
    <property type="match status" value="1"/>
</dbReference>
<dbReference type="PROSITE" id="PS51379">
    <property type="entry name" value="4FE4S_FER_2"/>
    <property type="match status" value="1"/>
</dbReference>
<dbReference type="Proteomes" id="UP000694888">
    <property type="component" value="Unplaced"/>
</dbReference>
<dbReference type="InterPro" id="IPR017896">
    <property type="entry name" value="4Fe4S_Fe-S-bd"/>
</dbReference>
<dbReference type="PROSITE" id="PS01010">
    <property type="entry name" value="CRISP_2"/>
    <property type="match status" value="1"/>
</dbReference>
<dbReference type="RefSeq" id="XP_012937598.1">
    <property type="nucleotide sequence ID" value="XM_013082144.1"/>
</dbReference>
<dbReference type="SMART" id="SM00198">
    <property type="entry name" value="SCP"/>
    <property type="match status" value="1"/>
</dbReference>
<reference evidence="3" key="1">
    <citation type="submission" date="2025-08" db="UniProtKB">
        <authorList>
            <consortium name="RefSeq"/>
        </authorList>
    </citation>
    <scope>IDENTIFICATION</scope>
</reference>
<gene>
    <name evidence="3" type="primary">LOC101864522</name>
</gene>
<protein>
    <submittedName>
        <fullName evidence="3">Cysteine-rich secretory protein 2</fullName>
    </submittedName>
</protein>
<dbReference type="InterPro" id="IPR001283">
    <property type="entry name" value="CRISP-related"/>
</dbReference>
<keyword evidence="2" id="KW-1185">Reference proteome</keyword>
<sequence>MAVSAHLTSILRGYHIFFVILTVYFADTMAADCHPKFKRFPGHTACLDKSPLANSVGVNASVKQQIVTMHNHLRAGVTPPATNMLKMTWDDELAMLAQKWTDACSKESGRFHHDSVRDIPGRFPVGQNLMSGGDSFVVAINAWYDEHKNYVFNRTVDHFGPVMIGHYTQLAWAETYKIGCGFTKCDGVPLYICNYAPLGNIFPYKRPYVDGTRCSKCQTCSDGGVCDCGTTECQNGGTLNTATCKCECKPFDFLAKSDCHINCTGGGKDTWYCGTDPNYLLSNCDAPFVSSACPFQCNLCPYVDPNYKGTAPLMIGSWPQALVSAVFASVSLMV</sequence>
<name>A0ABM0ZZA3_APLCA</name>
<feature type="domain" description="4Fe-4S ferredoxin-type" evidence="1">
    <location>
        <begin position="205"/>
        <end position="236"/>
    </location>
</feature>
<dbReference type="GeneID" id="101864522"/>
<dbReference type="PRINTS" id="PR00838">
    <property type="entry name" value="V5ALLERGEN"/>
</dbReference>
<evidence type="ECO:0000259" key="1">
    <source>
        <dbReference type="PROSITE" id="PS51379"/>
    </source>
</evidence>
<dbReference type="PROSITE" id="PS01009">
    <property type="entry name" value="CRISP_1"/>
    <property type="match status" value="1"/>
</dbReference>
<dbReference type="Gene3D" id="3.40.33.10">
    <property type="entry name" value="CAP"/>
    <property type="match status" value="1"/>
</dbReference>
<evidence type="ECO:0000313" key="3">
    <source>
        <dbReference type="RefSeq" id="XP_012937598.1"/>
    </source>
</evidence>
<dbReference type="PRINTS" id="PR00837">
    <property type="entry name" value="V5TPXLIKE"/>
</dbReference>
<organism evidence="2 3">
    <name type="scientific">Aplysia californica</name>
    <name type="common">California sea hare</name>
    <dbReference type="NCBI Taxonomy" id="6500"/>
    <lineage>
        <taxon>Eukaryota</taxon>
        <taxon>Metazoa</taxon>
        <taxon>Spiralia</taxon>
        <taxon>Lophotrochozoa</taxon>
        <taxon>Mollusca</taxon>
        <taxon>Gastropoda</taxon>
        <taxon>Heterobranchia</taxon>
        <taxon>Euthyneura</taxon>
        <taxon>Tectipleura</taxon>
        <taxon>Aplysiida</taxon>
        <taxon>Aplysioidea</taxon>
        <taxon>Aplysiidae</taxon>
        <taxon>Aplysia</taxon>
    </lineage>
</organism>
<dbReference type="Pfam" id="PF00188">
    <property type="entry name" value="CAP"/>
    <property type="match status" value="1"/>
</dbReference>